<dbReference type="OrthoDB" id="9814270at2"/>
<dbReference type="SUPFAM" id="SSF81653">
    <property type="entry name" value="Calcium ATPase, transduction domain A"/>
    <property type="match status" value="1"/>
</dbReference>
<dbReference type="SFLD" id="SFLDG00002">
    <property type="entry name" value="C1.7:_P-type_atpase_like"/>
    <property type="match status" value="1"/>
</dbReference>
<keyword evidence="5 21" id="KW-1003">Cell membrane</keyword>
<dbReference type="InterPro" id="IPR027256">
    <property type="entry name" value="P-typ_ATPase_IB"/>
</dbReference>
<evidence type="ECO:0000256" key="20">
    <source>
        <dbReference type="ARBA" id="ARBA00049289"/>
    </source>
</evidence>
<dbReference type="InterPro" id="IPR044492">
    <property type="entry name" value="P_typ_ATPase_HD_dom"/>
</dbReference>
<comment type="similarity">
    <text evidence="2 21">Belongs to the cation transport ATPase (P-type) (TC 3.A.3) family. Type IB subfamily.</text>
</comment>
<dbReference type="Gene3D" id="3.40.1110.10">
    <property type="entry name" value="Calcium-transporting ATPase, cytoplasmic domain N"/>
    <property type="match status" value="1"/>
</dbReference>
<feature type="transmembrane region" description="Helical" evidence="21">
    <location>
        <begin position="419"/>
        <end position="441"/>
    </location>
</feature>
<keyword evidence="16" id="KW-0186">Copper</keyword>
<dbReference type="PROSITE" id="PS00154">
    <property type="entry name" value="ATPASE_E1_E2"/>
    <property type="match status" value="1"/>
</dbReference>
<dbReference type="Gene3D" id="3.40.50.1000">
    <property type="entry name" value="HAD superfamily/HAD-like"/>
    <property type="match status" value="1"/>
</dbReference>
<dbReference type="SUPFAM" id="SSF55008">
    <property type="entry name" value="HMA, heavy metal-associated domain"/>
    <property type="match status" value="2"/>
</dbReference>
<feature type="transmembrane region" description="Helical" evidence="21">
    <location>
        <begin position="791"/>
        <end position="810"/>
    </location>
</feature>
<dbReference type="FunFam" id="3.30.70.100:FF:000005">
    <property type="entry name" value="Copper-exporting P-type ATPase A"/>
    <property type="match status" value="1"/>
</dbReference>
<dbReference type="Pfam" id="PF00702">
    <property type="entry name" value="Hydrolase"/>
    <property type="match status" value="1"/>
</dbReference>
<evidence type="ECO:0000256" key="3">
    <source>
        <dbReference type="ARBA" id="ARBA00012517"/>
    </source>
</evidence>
<evidence type="ECO:0000256" key="1">
    <source>
        <dbReference type="ARBA" id="ARBA00004651"/>
    </source>
</evidence>
<dbReference type="NCBIfam" id="TIGR00003">
    <property type="entry name" value="copper ion binding protein"/>
    <property type="match status" value="2"/>
</dbReference>
<dbReference type="InterPro" id="IPR036163">
    <property type="entry name" value="HMA_dom_sf"/>
</dbReference>
<accession>A0A2A2F4W4</accession>
<dbReference type="PRINTS" id="PR00119">
    <property type="entry name" value="CATATPASE"/>
</dbReference>
<dbReference type="InterPro" id="IPR023214">
    <property type="entry name" value="HAD_sf"/>
</dbReference>
<evidence type="ECO:0000256" key="5">
    <source>
        <dbReference type="ARBA" id="ARBA00022475"/>
    </source>
</evidence>
<dbReference type="GO" id="GO:0005524">
    <property type="term" value="F:ATP binding"/>
    <property type="evidence" value="ECO:0007669"/>
    <property type="project" value="UniProtKB-UniRule"/>
</dbReference>
<dbReference type="EC" id="7.2.2.8" evidence="3"/>
<keyword evidence="4" id="KW-0813">Transport</keyword>
<dbReference type="InterPro" id="IPR006122">
    <property type="entry name" value="HMA_Cu_ion-bd"/>
</dbReference>
<evidence type="ECO:0000256" key="18">
    <source>
        <dbReference type="ARBA" id="ARBA00023136"/>
    </source>
</evidence>
<dbReference type="PROSITE" id="PS50846">
    <property type="entry name" value="HMA_2"/>
    <property type="match status" value="2"/>
</dbReference>
<reference evidence="23 24" key="1">
    <citation type="submission" date="2017-08" db="EMBL/GenBank/DDBJ databases">
        <title>Halovibrio sewagensis sp. nov., isolated from wastewater of high salinity.</title>
        <authorList>
            <person name="Dong X."/>
            <person name="Zhang G."/>
        </authorList>
    </citation>
    <scope>NUCLEOTIDE SEQUENCE [LARGE SCALE GENOMIC DNA]</scope>
    <source>
        <strain evidence="23 24">YL5-2</strain>
    </source>
</reference>
<gene>
    <name evidence="23" type="ORF">CK501_12605</name>
</gene>
<keyword evidence="11" id="KW-0187">Copper transport</keyword>
<evidence type="ECO:0000256" key="4">
    <source>
        <dbReference type="ARBA" id="ARBA00022448"/>
    </source>
</evidence>
<protein>
    <recommendedName>
        <fullName evidence="3">P-type Cu(+) transporter</fullName>
        <ecNumber evidence="3">7.2.2.8</ecNumber>
    </recommendedName>
    <alternativeName>
        <fullName evidence="19">Cu(+)-exporting ATPase</fullName>
    </alternativeName>
</protein>
<keyword evidence="9" id="KW-0677">Repeat</keyword>
<dbReference type="PRINTS" id="PR00943">
    <property type="entry name" value="CUATPASE"/>
</dbReference>
<evidence type="ECO:0000256" key="6">
    <source>
        <dbReference type="ARBA" id="ARBA00022553"/>
    </source>
</evidence>
<evidence type="ECO:0000256" key="21">
    <source>
        <dbReference type="RuleBase" id="RU362081"/>
    </source>
</evidence>
<evidence type="ECO:0000256" key="8">
    <source>
        <dbReference type="ARBA" id="ARBA00022723"/>
    </source>
</evidence>
<evidence type="ECO:0000256" key="19">
    <source>
        <dbReference type="ARBA" id="ARBA00033239"/>
    </source>
</evidence>
<dbReference type="NCBIfam" id="TIGR01525">
    <property type="entry name" value="ATPase-IB_hvy"/>
    <property type="match status" value="1"/>
</dbReference>
<dbReference type="AlphaFoldDB" id="A0A2A2F4W4"/>
<evidence type="ECO:0000256" key="7">
    <source>
        <dbReference type="ARBA" id="ARBA00022692"/>
    </source>
</evidence>
<feature type="transmembrane region" description="Helical" evidence="21">
    <location>
        <begin position="763"/>
        <end position="785"/>
    </location>
</feature>
<dbReference type="GO" id="GO:0016887">
    <property type="term" value="F:ATP hydrolysis activity"/>
    <property type="evidence" value="ECO:0007669"/>
    <property type="project" value="InterPro"/>
</dbReference>
<evidence type="ECO:0000256" key="10">
    <source>
        <dbReference type="ARBA" id="ARBA00022741"/>
    </source>
</evidence>
<feature type="transmembrane region" description="Helical" evidence="21">
    <location>
        <begin position="200"/>
        <end position="218"/>
    </location>
</feature>
<keyword evidence="24" id="KW-1185">Reference proteome</keyword>
<keyword evidence="18 21" id="KW-0472">Membrane</keyword>
<organism evidence="23 24">
    <name type="scientific">Halovibrio salipaludis</name>
    <dbReference type="NCBI Taxonomy" id="2032626"/>
    <lineage>
        <taxon>Bacteria</taxon>
        <taxon>Pseudomonadati</taxon>
        <taxon>Pseudomonadota</taxon>
        <taxon>Gammaproteobacteria</taxon>
        <taxon>Oceanospirillales</taxon>
        <taxon>Halomonadaceae</taxon>
        <taxon>Halovibrio</taxon>
    </lineage>
</organism>
<dbReference type="PANTHER" id="PTHR43520">
    <property type="entry name" value="ATP7, ISOFORM B"/>
    <property type="match status" value="1"/>
</dbReference>
<sequence length="827" mass="86753">MTAKNHEYDLTIEGLNCGGCVSKAEKALHGVDGVSEASVNLATGRAHVAAGEAVSLQSLTEAVRQAGFDVATETIHLRVTGMHCGSCVSRVEEAARSASGVVDATVNLATEKATVTVVAGTITADALARAVSETGYEATPIEDQASTEPSEDRQVQEARSLRRSVVVAALFTLPVFILDMGAHFIPAFHEWQMQAIGQQPLHYLFFVLATVVLFGPGLRFFRQGLPALLRGGPDMNTLVMLGATAAWGYSVVATFLPSVLPEGQVQVYYEAAAVIVTLILVGRYLEARAKGRTGEAIKRLLTLQARTARVIREGDAQEVPIEEVTQGDTVQVRPGEKIPVDGTVTGGSSWVDESMITGEPVPVEKGEGDEVVGGTINQSGSLTFTATRVGGDTTLQQIVRMVEEAQGSKLPIQALVDRVAGVFVPIVMAVAALTFGIWMLFGPDPALSFALINGVAVLIIACPCAMGLATPTSIMVGTGKGAEMGILFRRGDALQRLRNTQVVAFDKTGTLTKGQPELTDLEVVGDWNENDLLTRIASVEQASEHPIARAIVAAAEDRGLTLSGVTDFNTATGKGVVAHVDGQEITLGGAGYMGELGVDLTAVGDTAERLGNQGRTPLYAAVDRRLAAVVAVADPLKETTVDAIRYLHEAGLRVAMITGDNTHTANAIARQCGIDEVKAEVLPDGKVDAVKALQEGGRAVAFVGDGINDAPALAQSDVGIAIGTGTDIAIESAEVVLMSGDLQNVPNAISLSRATIRNIKQNLFWAFGYNALLIPVAAGVLYPFVGVLLSPMFAALAMAASSVCVLTNALRLRRYQPPMQTEASSAA</sequence>
<dbReference type="CDD" id="cd00371">
    <property type="entry name" value="HMA"/>
    <property type="match status" value="2"/>
</dbReference>
<dbReference type="Gene3D" id="3.30.70.100">
    <property type="match status" value="2"/>
</dbReference>
<dbReference type="FunFam" id="2.70.150.10:FF:000020">
    <property type="entry name" value="Copper-exporting P-type ATPase A"/>
    <property type="match status" value="1"/>
</dbReference>
<dbReference type="SUPFAM" id="SSF81665">
    <property type="entry name" value="Calcium ATPase, transmembrane domain M"/>
    <property type="match status" value="1"/>
</dbReference>
<dbReference type="GO" id="GO:0060003">
    <property type="term" value="P:copper ion export"/>
    <property type="evidence" value="ECO:0007669"/>
    <property type="project" value="UniProtKB-ARBA"/>
</dbReference>
<dbReference type="InterPro" id="IPR018303">
    <property type="entry name" value="ATPase_P-typ_P_site"/>
</dbReference>
<keyword evidence="17" id="KW-0406">Ion transport</keyword>
<dbReference type="Gene3D" id="2.70.150.10">
    <property type="entry name" value="Calcium-transporting ATPase, cytoplasmic transduction domain A"/>
    <property type="match status" value="1"/>
</dbReference>
<keyword evidence="7 21" id="KW-0812">Transmembrane</keyword>
<proteinExistence type="inferred from homology"/>
<keyword evidence="10 21" id="KW-0547">Nucleotide-binding</keyword>
<feature type="transmembrane region" description="Helical" evidence="21">
    <location>
        <begin position="238"/>
        <end position="260"/>
    </location>
</feature>
<dbReference type="GO" id="GO:0005886">
    <property type="term" value="C:plasma membrane"/>
    <property type="evidence" value="ECO:0007669"/>
    <property type="project" value="UniProtKB-SubCell"/>
</dbReference>
<feature type="transmembrane region" description="Helical" evidence="21">
    <location>
        <begin position="447"/>
        <end position="470"/>
    </location>
</feature>
<dbReference type="InterPro" id="IPR023298">
    <property type="entry name" value="ATPase_P-typ_TM_dom_sf"/>
</dbReference>
<dbReference type="InterPro" id="IPR036412">
    <property type="entry name" value="HAD-like_sf"/>
</dbReference>
<dbReference type="Pfam" id="PF00403">
    <property type="entry name" value="HMA"/>
    <property type="match status" value="2"/>
</dbReference>
<evidence type="ECO:0000259" key="22">
    <source>
        <dbReference type="PROSITE" id="PS50846"/>
    </source>
</evidence>
<dbReference type="InterPro" id="IPR001757">
    <property type="entry name" value="P_typ_ATPase"/>
</dbReference>
<dbReference type="Proteomes" id="UP000218896">
    <property type="component" value="Unassembled WGS sequence"/>
</dbReference>
<evidence type="ECO:0000256" key="14">
    <source>
        <dbReference type="ARBA" id="ARBA00022967"/>
    </source>
</evidence>
<feature type="domain" description="HMA" evidence="22">
    <location>
        <begin position="6"/>
        <end position="71"/>
    </location>
</feature>
<keyword evidence="15 21" id="KW-1133">Transmembrane helix</keyword>
<dbReference type="SFLD" id="SFLDS00003">
    <property type="entry name" value="Haloacid_Dehalogenase"/>
    <property type="match status" value="1"/>
</dbReference>
<comment type="caution">
    <text evidence="23">The sequence shown here is derived from an EMBL/GenBank/DDBJ whole genome shotgun (WGS) entry which is preliminary data.</text>
</comment>
<evidence type="ECO:0000256" key="13">
    <source>
        <dbReference type="ARBA" id="ARBA00022842"/>
    </source>
</evidence>
<evidence type="ECO:0000256" key="16">
    <source>
        <dbReference type="ARBA" id="ARBA00023008"/>
    </source>
</evidence>
<dbReference type="GO" id="GO:0005507">
    <property type="term" value="F:copper ion binding"/>
    <property type="evidence" value="ECO:0007669"/>
    <property type="project" value="InterPro"/>
</dbReference>
<evidence type="ECO:0000256" key="11">
    <source>
        <dbReference type="ARBA" id="ARBA00022796"/>
    </source>
</evidence>
<dbReference type="InterPro" id="IPR059000">
    <property type="entry name" value="ATPase_P-type_domA"/>
</dbReference>
<keyword evidence="12 21" id="KW-0067">ATP-binding</keyword>
<keyword evidence="6" id="KW-0597">Phosphoprotein</keyword>
<dbReference type="Pfam" id="PF00122">
    <property type="entry name" value="E1-E2_ATPase"/>
    <property type="match status" value="1"/>
</dbReference>
<evidence type="ECO:0000313" key="24">
    <source>
        <dbReference type="Proteomes" id="UP000218896"/>
    </source>
</evidence>
<feature type="domain" description="HMA" evidence="22">
    <location>
        <begin position="73"/>
        <end position="139"/>
    </location>
</feature>
<feature type="transmembrane region" description="Helical" evidence="21">
    <location>
        <begin position="165"/>
        <end position="188"/>
    </location>
</feature>
<dbReference type="RefSeq" id="WP_095618099.1">
    <property type="nucleotide sequence ID" value="NZ_NSKD01000006.1"/>
</dbReference>
<dbReference type="InterPro" id="IPR008250">
    <property type="entry name" value="ATPase_P-typ_transduc_dom_A_sf"/>
</dbReference>
<dbReference type="EMBL" id="NSKD01000006">
    <property type="protein sequence ID" value="PAU79642.1"/>
    <property type="molecule type" value="Genomic_DNA"/>
</dbReference>
<dbReference type="InterPro" id="IPR023299">
    <property type="entry name" value="ATPase_P-typ_cyto_dom_N"/>
</dbReference>
<dbReference type="FunFam" id="3.40.50.1000:FF:000144">
    <property type="entry name" value="copper-transporting ATPase 1 isoform X2"/>
    <property type="match status" value="1"/>
</dbReference>
<comment type="subcellular location">
    <subcellularLocation>
        <location evidence="1">Cell membrane</location>
        <topology evidence="1">Multi-pass membrane protein</topology>
    </subcellularLocation>
</comment>
<keyword evidence="14" id="KW-1278">Translocase</keyword>
<evidence type="ECO:0000313" key="23">
    <source>
        <dbReference type="EMBL" id="PAU79642.1"/>
    </source>
</evidence>
<comment type="catalytic activity">
    <reaction evidence="20">
        <text>Cu(+)(in) + ATP + H2O = Cu(+)(out) + ADP + phosphate + H(+)</text>
        <dbReference type="Rhea" id="RHEA:25792"/>
        <dbReference type="ChEBI" id="CHEBI:15377"/>
        <dbReference type="ChEBI" id="CHEBI:15378"/>
        <dbReference type="ChEBI" id="CHEBI:30616"/>
        <dbReference type="ChEBI" id="CHEBI:43474"/>
        <dbReference type="ChEBI" id="CHEBI:49552"/>
        <dbReference type="ChEBI" id="CHEBI:456216"/>
        <dbReference type="EC" id="7.2.2.8"/>
    </reaction>
</comment>
<name>A0A2A2F4W4_9GAMM</name>
<dbReference type="PANTHER" id="PTHR43520:SF8">
    <property type="entry name" value="P-TYPE CU(+) TRANSPORTER"/>
    <property type="match status" value="1"/>
</dbReference>
<dbReference type="GO" id="GO:0055070">
    <property type="term" value="P:copper ion homeostasis"/>
    <property type="evidence" value="ECO:0007669"/>
    <property type="project" value="TreeGrafter"/>
</dbReference>
<dbReference type="NCBIfam" id="TIGR01511">
    <property type="entry name" value="ATPase-IB1_Cu"/>
    <property type="match status" value="1"/>
</dbReference>
<dbReference type="SFLD" id="SFLDF00027">
    <property type="entry name" value="p-type_atpase"/>
    <property type="match status" value="1"/>
</dbReference>
<feature type="transmembrane region" description="Helical" evidence="21">
    <location>
        <begin position="266"/>
        <end position="285"/>
    </location>
</feature>
<evidence type="ECO:0000256" key="2">
    <source>
        <dbReference type="ARBA" id="ARBA00006024"/>
    </source>
</evidence>
<dbReference type="InterPro" id="IPR006121">
    <property type="entry name" value="HMA_dom"/>
</dbReference>
<keyword evidence="8 21" id="KW-0479">Metal-binding</keyword>
<dbReference type="GO" id="GO:0140581">
    <property type="term" value="F:P-type monovalent copper transporter activity"/>
    <property type="evidence" value="ECO:0007669"/>
    <property type="project" value="UniProtKB-EC"/>
</dbReference>
<evidence type="ECO:0000256" key="9">
    <source>
        <dbReference type="ARBA" id="ARBA00022737"/>
    </source>
</evidence>
<keyword evidence="13" id="KW-0460">Magnesium</keyword>
<dbReference type="CDD" id="cd02094">
    <property type="entry name" value="P-type_ATPase_Cu-like"/>
    <property type="match status" value="1"/>
</dbReference>
<dbReference type="NCBIfam" id="TIGR01494">
    <property type="entry name" value="ATPase_P-type"/>
    <property type="match status" value="1"/>
</dbReference>
<dbReference type="SUPFAM" id="SSF56784">
    <property type="entry name" value="HAD-like"/>
    <property type="match status" value="1"/>
</dbReference>
<evidence type="ECO:0000256" key="15">
    <source>
        <dbReference type="ARBA" id="ARBA00022989"/>
    </source>
</evidence>
<evidence type="ECO:0000256" key="17">
    <source>
        <dbReference type="ARBA" id="ARBA00023065"/>
    </source>
</evidence>
<evidence type="ECO:0000256" key="12">
    <source>
        <dbReference type="ARBA" id="ARBA00022840"/>
    </source>
</evidence>
<dbReference type="GO" id="GO:0043682">
    <property type="term" value="F:P-type divalent copper transporter activity"/>
    <property type="evidence" value="ECO:0007669"/>
    <property type="project" value="TreeGrafter"/>
</dbReference>